<dbReference type="InterPro" id="IPR016024">
    <property type="entry name" value="ARM-type_fold"/>
</dbReference>
<evidence type="ECO:0000256" key="1">
    <source>
        <dbReference type="ARBA" id="ARBA00022741"/>
    </source>
</evidence>
<dbReference type="GO" id="GO:0004386">
    <property type="term" value="F:helicase activity"/>
    <property type="evidence" value="ECO:0007669"/>
    <property type="project" value="UniProtKB-KW"/>
</dbReference>
<dbReference type="InterPro" id="IPR011545">
    <property type="entry name" value="DEAD/DEAH_box_helicase_dom"/>
</dbReference>
<evidence type="ECO:0000256" key="4">
    <source>
        <dbReference type="ARBA" id="ARBA00022840"/>
    </source>
</evidence>
<feature type="compositionally biased region" description="Basic and acidic residues" evidence="5">
    <location>
        <begin position="1181"/>
        <end position="1207"/>
    </location>
</feature>
<dbReference type="PROSITE" id="PS51192">
    <property type="entry name" value="HELICASE_ATP_BIND_1"/>
    <property type="match status" value="1"/>
</dbReference>
<feature type="domain" description="Helicase ATP-binding" evidence="6">
    <location>
        <begin position="752"/>
        <end position="922"/>
    </location>
</feature>
<dbReference type="GO" id="GO:0005737">
    <property type="term" value="C:cytoplasm"/>
    <property type="evidence" value="ECO:0007669"/>
    <property type="project" value="TreeGrafter"/>
</dbReference>
<evidence type="ECO:0000256" key="3">
    <source>
        <dbReference type="ARBA" id="ARBA00022806"/>
    </source>
</evidence>
<dbReference type="FunFam" id="3.40.50.300:FF:001039">
    <property type="entry name" value="ATP-dependent RNA helicase DDX60"/>
    <property type="match status" value="1"/>
</dbReference>
<feature type="compositionally biased region" description="Acidic residues" evidence="5">
    <location>
        <begin position="401"/>
        <end position="441"/>
    </location>
</feature>
<dbReference type="OrthoDB" id="2320933at2759"/>
<evidence type="ECO:0000313" key="8">
    <source>
        <dbReference type="Proteomes" id="UP000653565"/>
    </source>
</evidence>
<dbReference type="GO" id="GO:0005524">
    <property type="term" value="F:ATP binding"/>
    <property type="evidence" value="ECO:0007669"/>
    <property type="project" value="UniProtKB-KW"/>
</dbReference>
<dbReference type="SMART" id="SM00487">
    <property type="entry name" value="DEXDc"/>
    <property type="match status" value="1"/>
</dbReference>
<dbReference type="EMBL" id="JAAAPX010000057">
    <property type="protein sequence ID" value="KAF4235779.1"/>
    <property type="molecule type" value="Genomic_DNA"/>
</dbReference>
<dbReference type="SUPFAM" id="SSF52540">
    <property type="entry name" value="P-loop containing nucleoside triphosphate hydrolases"/>
    <property type="match status" value="1"/>
</dbReference>
<name>A0A8H4M5T3_9EURO</name>
<keyword evidence="4" id="KW-0067">ATP-binding</keyword>
<feature type="region of interest" description="Disordered" evidence="5">
    <location>
        <begin position="1164"/>
        <end position="1207"/>
    </location>
</feature>
<reference evidence="7" key="1">
    <citation type="journal article" date="2020" name="bioRxiv">
        <title>Genomic and phenotypic heterogeneity of clinical isolates of the human pathogens Aspergillus fumigatus, Aspergillus lentulus and Aspergillus fumigatiaffinis.</title>
        <authorList>
            <person name="dos Santos R.A.C."/>
            <person name="Steenwyk J.L."/>
            <person name="Rivero-Menendez O."/>
            <person name="Mead M.E."/>
            <person name="Silva L.P."/>
            <person name="Bastos R.W."/>
            <person name="Alastruey-Izquierdo A."/>
            <person name="Goldman G.H."/>
            <person name="Rokas A."/>
        </authorList>
    </citation>
    <scope>NUCLEOTIDE SEQUENCE</scope>
    <source>
        <strain evidence="7">CNM-CM6805</strain>
    </source>
</reference>
<dbReference type="GO" id="GO:0016787">
    <property type="term" value="F:hydrolase activity"/>
    <property type="evidence" value="ECO:0007669"/>
    <property type="project" value="UniProtKB-KW"/>
</dbReference>
<dbReference type="InterPro" id="IPR059032">
    <property type="entry name" value="WHD_DDX60"/>
</dbReference>
<dbReference type="InterPro" id="IPR001650">
    <property type="entry name" value="Helicase_C-like"/>
</dbReference>
<dbReference type="InterPro" id="IPR052431">
    <property type="entry name" value="SKI2_subfamily_helicases"/>
</dbReference>
<evidence type="ECO:0000313" key="7">
    <source>
        <dbReference type="EMBL" id="KAF4235779.1"/>
    </source>
</evidence>
<dbReference type="InterPro" id="IPR014001">
    <property type="entry name" value="Helicase_ATP-bd"/>
</dbReference>
<gene>
    <name evidence="7" type="ORF">CNMCM6805_007853</name>
</gene>
<sequence>MDDMRDWYVSLSSQVLDLVSDYAGQELFCLEGDSVVLQCLDDPTLDFKAGFQLLQGVYNVERLLSKLLSTKCNFHIVFFDENQGISTQAASNINRSKYQLAREIIYQHLTVHIQDQYPDLQVHRFPSMRSPAFHQYVQTYSVYFVVCHNGVLQNGRRLIDDTLRVICNMMTLGLDVAIINEIEWRDSKILTRVIQASSSKRTFIESEAERKTQKPLYLSICTQVLRSIAETNGHQVSSAMTSREALTVAVASVLFAQNRDEASKRMIAILLLHLACLKRLSLQQRRAAWPEIPNEGMYNKFVKKFSRAATTMLQTNEWKGLNRNKSWGDLHDLFDGRLFRCCAAYYSVKKLAHLSSLISDDWHTIWTCLNRIEELGGPGVFFSQNFPCTATLQHKERAFDDEHEGDQDDEDEDDEEDEGDDEDQDDETDEDEATNEEDEDMESKSALLPFEHPTFDQHLASVRVVIENSQEECPERGFEDKTHWHSRRLLDSKHRTLPQKPTTKWNNPARRNQERFRDFTKYAASLTNAKGNVLEQQVIVSSKVARKQPKAAKLSSKAKQLIEKREVERAKKEESSWIDSWQRKLLELQKLDLHHQVDDVRAFLDRQEARKRTFLEPEVRLYLLTLLVALWQKETSSQEEDKLVSSARNVWDQIRTLRHKINFMTHEMYSMFHDICCKLSIHDTPSRSSSLPSRQLCFQFDISCIKPRQLGEPLDFQAFQLLHCGPFMDRQTGAKPDDRVGFEPDKWQKDVLDELDKNHSVFVVAPTSAGKTFISFYAMSKVLQEDDTGVLVYVAPTKALVNQIGAEIHARFRKSYPGPEQTVWAISTRDVRINDPLKCQILVTVPHFLQIMLLSSSNATTWAPRVKCIIFDEIHSIGHTEDGLVWEQLLLLAPCRIIALSATVGNPSEFADWLQSTQNNMGVTLKLIQHTQRYSDLRKYFYMPADRPFEGLSRSRHKGLLEPKFIQGLHPLHPITSLLSKQRQMPEDLSLEPRDCYTLWRCMVKYSSVDFPVPESLSPQLALPPFIRRSDVYEWEAQLKELLSTWMQESHSPFEMVQSDLEAIFAPAQGLQVSESNEENQSDLEVPERQDTKNELYTSVFPLLVDLHSQNALPALLFNYARTTCEKIAIMTLEHLVKAEDKYKSGASWRQKMADYETYRKLASKKAQTDEKSKKKSNPKQSREETESTAKDVEEDNSPFKRFDPDRPLEQFSFADTHKFDWRDLLEEIEMMKMRKVKPLLLEALKRGVGVHHAGLNRRYRQWYEMEPPRYEHWILADYLHSVERLFRAGFLRVVVATGTLALGINMPCSTVVFCGDSVFLTALNFRQAAGRAGRRGFDLLGNVIFHGIPRHKAYQLMSSRLPDLNGHFPITTSLVLRLFILLHNSKESPYAARAINSLLSQPRINFGSVESKDKVLHHLRFSIEYLRRQGLIGRHGEPIRLASSIAHLYYTENSAFAFHALLRAGYFEELCKQHRKNTEKKLRTLMIVLAHLFGRKSLGYRYKELLTRRQELKSPSVVMLPPLPPNAVSAIRAHNQSILKTYTAYVETFVQQHLKEPECELPLSKVPVGGSGHQQLSRLLGVLEANQSRSAFVGLSGHGDHFKSMKDLCNSVRSGVFLEESVIPHLDVYPDGGMAPLNAYLYDFFCHGCVEPLEVANFISRSDTWFLLNDFSLILATIIVSLQVYLDPDLKSSCSEDMFASDDSSSSLSAEDEEEEIFDVQAVGQKAASKRTDNQVRQSLGTTRATTDEDVLEKWDEGMSDDSDSFSEDADTIEVQGILPENRSSLVSLEVLNAFRELKDQFDEKFHAIFA</sequence>
<feature type="region of interest" description="Disordered" evidence="5">
    <location>
        <begin position="397"/>
        <end position="443"/>
    </location>
</feature>
<keyword evidence="8" id="KW-1185">Reference proteome</keyword>
<dbReference type="Proteomes" id="UP000653565">
    <property type="component" value="Unassembled WGS sequence"/>
</dbReference>
<keyword evidence="2" id="KW-0378">Hydrolase</keyword>
<accession>A0A8H4M5T3</accession>
<evidence type="ECO:0000259" key="6">
    <source>
        <dbReference type="PROSITE" id="PS51192"/>
    </source>
</evidence>
<evidence type="ECO:0000256" key="2">
    <source>
        <dbReference type="ARBA" id="ARBA00022801"/>
    </source>
</evidence>
<dbReference type="Gene3D" id="3.40.50.300">
    <property type="entry name" value="P-loop containing nucleotide triphosphate hydrolases"/>
    <property type="match status" value="2"/>
</dbReference>
<dbReference type="Pfam" id="PF23002">
    <property type="entry name" value="PIN-like_DDX60"/>
    <property type="match status" value="1"/>
</dbReference>
<keyword evidence="3" id="KW-0347">Helicase</keyword>
<dbReference type="InterPro" id="IPR027417">
    <property type="entry name" value="P-loop_NTPase"/>
</dbReference>
<dbReference type="Pfam" id="PF26076">
    <property type="entry name" value="WHD_DDX60"/>
    <property type="match status" value="1"/>
</dbReference>
<evidence type="ECO:0000256" key="5">
    <source>
        <dbReference type="SAM" id="MobiDB-lite"/>
    </source>
</evidence>
<comment type="caution">
    <text evidence="7">The sequence shown here is derived from an EMBL/GenBank/DDBJ whole genome shotgun (WGS) entry which is preliminary data.</text>
</comment>
<organism evidence="7 8">
    <name type="scientific">Aspergillus fumigatiaffinis</name>
    <dbReference type="NCBI Taxonomy" id="340414"/>
    <lineage>
        <taxon>Eukaryota</taxon>
        <taxon>Fungi</taxon>
        <taxon>Dikarya</taxon>
        <taxon>Ascomycota</taxon>
        <taxon>Pezizomycotina</taxon>
        <taxon>Eurotiomycetes</taxon>
        <taxon>Eurotiomycetidae</taxon>
        <taxon>Eurotiales</taxon>
        <taxon>Aspergillaceae</taxon>
        <taxon>Aspergillus</taxon>
        <taxon>Aspergillus subgen. Fumigati</taxon>
    </lineage>
</organism>
<dbReference type="PANTHER" id="PTHR44533">
    <property type="entry name" value="DEAD/H RNA HELICASE, PUTATIVE-RELATED"/>
    <property type="match status" value="1"/>
</dbReference>
<dbReference type="SUPFAM" id="SSF48371">
    <property type="entry name" value="ARM repeat"/>
    <property type="match status" value="1"/>
</dbReference>
<reference evidence="7" key="2">
    <citation type="submission" date="2020-04" db="EMBL/GenBank/DDBJ databases">
        <authorList>
            <person name="Santos R.A.C."/>
            <person name="Steenwyk J.L."/>
            <person name="Rivero-Menendez O."/>
            <person name="Mead M.E."/>
            <person name="Silva L.P."/>
            <person name="Bastos R.W."/>
            <person name="Alastruey-Izquierdo A."/>
            <person name="Goldman G.H."/>
            <person name="Rokas A."/>
        </authorList>
    </citation>
    <scope>NUCLEOTIDE SEQUENCE</scope>
    <source>
        <strain evidence="7">CNM-CM6805</strain>
    </source>
</reference>
<dbReference type="SMART" id="SM00490">
    <property type="entry name" value="HELICc"/>
    <property type="match status" value="1"/>
</dbReference>
<keyword evidence="1" id="KW-0547">Nucleotide-binding</keyword>
<dbReference type="InterPro" id="IPR055124">
    <property type="entry name" value="PIN-like_DDX60"/>
</dbReference>
<dbReference type="PANTHER" id="PTHR44533:SF4">
    <property type="entry name" value="DEAD_H RNA HELICASE, PUTATIVE-RELATED"/>
    <property type="match status" value="1"/>
</dbReference>
<dbReference type="Pfam" id="PF00270">
    <property type="entry name" value="DEAD"/>
    <property type="match status" value="1"/>
</dbReference>
<dbReference type="GO" id="GO:0003676">
    <property type="term" value="F:nucleic acid binding"/>
    <property type="evidence" value="ECO:0007669"/>
    <property type="project" value="InterPro"/>
</dbReference>
<protein>
    <recommendedName>
        <fullName evidence="6">Helicase ATP-binding domain-containing protein</fullName>
    </recommendedName>
</protein>
<proteinExistence type="predicted"/>